<name>A0A1B6NPV1_9ZZZZ</name>
<comment type="caution">
    <text evidence="1">The sequence shown here is derived from an EMBL/GenBank/DDBJ whole genome shotgun (WGS) entry which is preliminary data.</text>
</comment>
<accession>A0A1B6NPV1</accession>
<sequence>MLIIIKIDNADYFEHKVYKWCFIVFEI</sequence>
<dbReference type="EMBL" id="AYSL01001778">
    <property type="protein sequence ID" value="KTF05449.1"/>
    <property type="molecule type" value="Genomic_DNA"/>
</dbReference>
<evidence type="ECO:0000313" key="1">
    <source>
        <dbReference type="EMBL" id="KTF05449.1"/>
    </source>
</evidence>
<protein>
    <submittedName>
        <fullName evidence="1">Uncharacterized protein</fullName>
    </submittedName>
</protein>
<gene>
    <name evidence="1" type="ORF">MGSAQ_003055</name>
</gene>
<proteinExistence type="predicted"/>
<feature type="non-terminal residue" evidence="1">
    <location>
        <position position="27"/>
    </location>
</feature>
<organism evidence="1">
    <name type="scientific">marine sediment metagenome</name>
    <dbReference type="NCBI Taxonomy" id="412755"/>
    <lineage>
        <taxon>unclassified sequences</taxon>
        <taxon>metagenomes</taxon>
        <taxon>ecological metagenomes</taxon>
    </lineage>
</organism>
<reference evidence="1" key="1">
    <citation type="submission" date="2013-11" db="EMBL/GenBank/DDBJ databases">
        <title>Microbial diversity, functional groups and degradation webs in Northern and Southern Mediterranean and Red Sea marine crude oil polluted sites.</title>
        <authorList>
            <person name="Daffonchio D."/>
            <person name="Mapelli F."/>
            <person name="Ferrer M."/>
            <person name="Richter M."/>
            <person name="Cherif A."/>
            <person name="Malkawi H.I."/>
            <person name="Yakimov M.M."/>
            <person name="Abdel-Fattah Y.R."/>
            <person name="Blaghen M."/>
            <person name="Golyshin P.N."/>
            <person name="Kalogerakis N."/>
            <person name="Boon N."/>
            <person name="Magagnini M."/>
            <person name="Fava F."/>
        </authorList>
    </citation>
    <scope>NUCLEOTIDE SEQUENCE</scope>
</reference>
<dbReference type="AlphaFoldDB" id="A0A1B6NPV1"/>